<dbReference type="PANTHER" id="PTHR10015">
    <property type="entry name" value="HEAT SHOCK TRANSCRIPTION FACTOR"/>
    <property type="match status" value="1"/>
</dbReference>
<dbReference type="Pfam" id="PF00447">
    <property type="entry name" value="HSF_DNA-bind"/>
    <property type="match status" value="1"/>
</dbReference>
<dbReference type="InterPro" id="IPR000232">
    <property type="entry name" value="HSF_DNA-bd"/>
</dbReference>
<dbReference type="GO" id="GO:0005634">
    <property type="term" value="C:nucleus"/>
    <property type="evidence" value="ECO:0007669"/>
    <property type="project" value="UniProtKB-SubCell"/>
</dbReference>
<proteinExistence type="inferred from homology"/>
<evidence type="ECO:0000256" key="5">
    <source>
        <dbReference type="SAM" id="MobiDB-lite"/>
    </source>
</evidence>
<evidence type="ECO:0000259" key="6">
    <source>
        <dbReference type="SMART" id="SM00415"/>
    </source>
</evidence>
<reference evidence="7 8" key="1">
    <citation type="journal article" date="2004" name="Science">
        <title>The genome of the diatom Thalassiosira pseudonana: ecology, evolution, and metabolism.</title>
        <authorList>
            <person name="Armbrust E.V."/>
            <person name="Berges J.A."/>
            <person name="Bowler C."/>
            <person name="Green B.R."/>
            <person name="Martinez D."/>
            <person name="Putnam N.H."/>
            <person name="Zhou S."/>
            <person name="Allen A.E."/>
            <person name="Apt K.E."/>
            <person name="Bechner M."/>
            <person name="Brzezinski M.A."/>
            <person name="Chaal B.K."/>
            <person name="Chiovitti A."/>
            <person name="Davis A.K."/>
            <person name="Demarest M.S."/>
            <person name="Detter J.C."/>
            <person name="Glavina T."/>
            <person name="Goodstein D."/>
            <person name="Hadi M.Z."/>
            <person name="Hellsten U."/>
            <person name="Hildebrand M."/>
            <person name="Jenkins B.D."/>
            <person name="Jurka J."/>
            <person name="Kapitonov V.V."/>
            <person name="Kroger N."/>
            <person name="Lau W.W."/>
            <person name="Lane T.W."/>
            <person name="Larimer F.W."/>
            <person name="Lippmeier J.C."/>
            <person name="Lucas S."/>
            <person name="Medina M."/>
            <person name="Montsant A."/>
            <person name="Obornik M."/>
            <person name="Parker M.S."/>
            <person name="Palenik B."/>
            <person name="Pazour G.J."/>
            <person name="Richardson P.M."/>
            <person name="Rynearson T.A."/>
            <person name="Saito M.A."/>
            <person name="Schwartz D.C."/>
            <person name="Thamatrakoln K."/>
            <person name="Valentin K."/>
            <person name="Vardi A."/>
            <person name="Wilkerson F.P."/>
            <person name="Rokhsar D.S."/>
        </authorList>
    </citation>
    <scope>NUCLEOTIDE SEQUENCE [LARGE SCALE GENOMIC DNA]</scope>
    <source>
        <strain evidence="7 8">CCMP1335</strain>
    </source>
</reference>
<evidence type="ECO:0000313" key="7">
    <source>
        <dbReference type="EMBL" id="ACI64874.1"/>
    </source>
</evidence>
<organism evidence="7 8">
    <name type="scientific">Thalassiosira pseudonana</name>
    <name type="common">Marine diatom</name>
    <name type="synonym">Cyclotella nana</name>
    <dbReference type="NCBI Taxonomy" id="35128"/>
    <lineage>
        <taxon>Eukaryota</taxon>
        <taxon>Sar</taxon>
        <taxon>Stramenopiles</taxon>
        <taxon>Ochrophyta</taxon>
        <taxon>Bacillariophyta</taxon>
        <taxon>Coscinodiscophyceae</taxon>
        <taxon>Thalassiosirophycidae</taxon>
        <taxon>Thalassiosirales</taxon>
        <taxon>Thalassiosiraceae</taxon>
        <taxon>Thalassiosira</taxon>
    </lineage>
</organism>
<keyword evidence="2 7" id="KW-0238">DNA-binding</keyword>
<accession>B5YMV0</accession>
<dbReference type="GO" id="GO:0003700">
    <property type="term" value="F:DNA-binding transcription factor activity"/>
    <property type="evidence" value="ECO:0007669"/>
    <property type="project" value="InterPro"/>
</dbReference>
<evidence type="ECO:0000256" key="2">
    <source>
        <dbReference type="ARBA" id="ARBA00023125"/>
    </source>
</evidence>
<dbReference type="RefSeq" id="XP_002296157.1">
    <property type="nucleotide sequence ID" value="XM_002296121.1"/>
</dbReference>
<reference evidence="7 8" key="2">
    <citation type="journal article" date="2008" name="Nature">
        <title>The Phaeodactylum genome reveals the evolutionary history of diatom genomes.</title>
        <authorList>
            <person name="Bowler C."/>
            <person name="Allen A.E."/>
            <person name="Badger J.H."/>
            <person name="Grimwood J."/>
            <person name="Jabbari K."/>
            <person name="Kuo A."/>
            <person name="Maheswari U."/>
            <person name="Martens C."/>
            <person name="Maumus F."/>
            <person name="Otillar R.P."/>
            <person name="Rayko E."/>
            <person name="Salamov A."/>
            <person name="Vandepoele K."/>
            <person name="Beszteri B."/>
            <person name="Gruber A."/>
            <person name="Heijde M."/>
            <person name="Katinka M."/>
            <person name="Mock T."/>
            <person name="Valentin K."/>
            <person name="Verret F."/>
            <person name="Berges J.A."/>
            <person name="Brownlee C."/>
            <person name="Cadoret J.P."/>
            <person name="Chiovitti A."/>
            <person name="Choi C.J."/>
            <person name="Coesel S."/>
            <person name="De Martino A."/>
            <person name="Detter J.C."/>
            <person name="Durkin C."/>
            <person name="Falciatore A."/>
            <person name="Fournet J."/>
            <person name="Haruta M."/>
            <person name="Huysman M.J."/>
            <person name="Jenkins B.D."/>
            <person name="Jiroutova K."/>
            <person name="Jorgensen R.E."/>
            <person name="Joubert Y."/>
            <person name="Kaplan A."/>
            <person name="Kroger N."/>
            <person name="Kroth P.G."/>
            <person name="La Roche J."/>
            <person name="Lindquist E."/>
            <person name="Lommer M."/>
            <person name="Martin-Jezequel V."/>
            <person name="Lopez P.J."/>
            <person name="Lucas S."/>
            <person name="Mangogna M."/>
            <person name="McGinnis K."/>
            <person name="Medlin L.K."/>
            <person name="Montsant A."/>
            <person name="Oudot-Le Secq M.P."/>
            <person name="Napoli C."/>
            <person name="Obornik M."/>
            <person name="Parker M.S."/>
            <person name="Petit J.L."/>
            <person name="Porcel B.M."/>
            <person name="Poulsen N."/>
            <person name="Robison M."/>
            <person name="Rychlewski L."/>
            <person name="Rynearson T.A."/>
            <person name="Schmutz J."/>
            <person name="Shapiro H."/>
            <person name="Siaut M."/>
            <person name="Stanley M."/>
            <person name="Sussman M.R."/>
            <person name="Taylor A.R."/>
            <person name="Vardi A."/>
            <person name="von Dassow P."/>
            <person name="Vyverman W."/>
            <person name="Willis A."/>
            <person name="Wyrwicz L.S."/>
            <person name="Rokhsar D.S."/>
            <person name="Weissenbach J."/>
            <person name="Armbrust E.V."/>
            <person name="Green B.R."/>
            <person name="Van de Peer Y."/>
            <person name="Grigoriev I.V."/>
        </authorList>
    </citation>
    <scope>NUCLEOTIDE SEQUENCE [LARGE SCALE GENOMIC DNA]</scope>
    <source>
        <strain evidence="7 8">CCMP1335</strain>
    </source>
</reference>
<dbReference type="KEGG" id="tps:THAPS_269238"/>
<dbReference type="eggNOG" id="KOG0627">
    <property type="taxonomic scope" value="Eukaryota"/>
</dbReference>
<dbReference type="PRINTS" id="PR00056">
    <property type="entry name" value="HSFDOMAIN"/>
</dbReference>
<sequence length="391" mass="43644">MNHHFGVGYGADLQNNNLFDDPRLHLTAEKQQQNNKDGSDATRFSAEAERAVPEFLCQLVKLLEDIRTSPYVVWREGCIHILDPAGFESDVCPRFFRHSKYSSFTRQLNYFNFRKIAGRTKMAPCKFVNESATEDVMSLLSIKRRKPSSKKTKSDLQREQAKLHQLRHASTMGVGYFSMPFHQLGRGAESAAAMNLLYQQQQHIMLQSMMRESGLFQGMEIFDSMVPSNFKFNEHAATLRHMNINAKQQFGMRPSSSTAGMNGGSICPSSAEDNAQGSSFSSKILFPSSHNGSSSSTFNEESIEQDLNSAFPDVVTTDSSYQAFCRQLSTSESTGNQAQFTTGDSSSGSRNGQHMMHFGNHSATMFTDENAIPFYNSSPDYLHASSLNGRT</sequence>
<evidence type="ECO:0000256" key="4">
    <source>
        <dbReference type="RuleBase" id="RU004020"/>
    </source>
</evidence>
<dbReference type="GO" id="GO:0043565">
    <property type="term" value="F:sequence-specific DNA binding"/>
    <property type="evidence" value="ECO:0007669"/>
    <property type="project" value="InterPro"/>
</dbReference>
<feature type="domain" description="HSF-type DNA-binding" evidence="6">
    <location>
        <begin position="51"/>
        <end position="145"/>
    </location>
</feature>
<dbReference type="InParanoid" id="B5YMV0"/>
<protein>
    <submittedName>
        <fullName evidence="7">HSF35, heat shock transcription factor DNA-binding domain-containing protein, DNA binding, transcription factor</fullName>
    </submittedName>
</protein>
<comment type="subcellular location">
    <subcellularLocation>
        <location evidence="1">Nucleus</location>
    </subcellularLocation>
</comment>
<dbReference type="PANTHER" id="PTHR10015:SF206">
    <property type="entry name" value="HSF-TYPE DNA-BINDING DOMAIN-CONTAINING PROTEIN"/>
    <property type="match status" value="1"/>
</dbReference>
<feature type="region of interest" description="Disordered" evidence="5">
    <location>
        <begin position="253"/>
        <end position="283"/>
    </location>
</feature>
<dbReference type="Proteomes" id="UP000001449">
    <property type="component" value="Chromosome 7"/>
</dbReference>
<dbReference type="InterPro" id="IPR036390">
    <property type="entry name" value="WH_DNA-bd_sf"/>
</dbReference>
<dbReference type="PaxDb" id="35128-Thaps269238"/>
<dbReference type="EMBL" id="CP001160">
    <property type="protein sequence ID" value="ACI64874.1"/>
    <property type="molecule type" value="Genomic_DNA"/>
</dbReference>
<evidence type="ECO:0000313" key="8">
    <source>
        <dbReference type="Proteomes" id="UP000001449"/>
    </source>
</evidence>
<keyword evidence="7" id="KW-0346">Stress response</keyword>
<gene>
    <name evidence="7" type="primary">HSF35</name>
    <name evidence="7" type="ORF">THAPS_269238</name>
</gene>
<dbReference type="Gene3D" id="1.10.10.10">
    <property type="entry name" value="Winged helix-like DNA-binding domain superfamily/Winged helix DNA-binding domain"/>
    <property type="match status" value="1"/>
</dbReference>
<keyword evidence="3" id="KW-0539">Nucleus</keyword>
<feature type="compositionally biased region" description="Polar residues" evidence="5">
    <location>
        <begin position="267"/>
        <end position="277"/>
    </location>
</feature>
<dbReference type="SUPFAM" id="SSF46785">
    <property type="entry name" value="Winged helix' DNA-binding domain"/>
    <property type="match status" value="1"/>
</dbReference>
<dbReference type="SMART" id="SM00415">
    <property type="entry name" value="HSF"/>
    <property type="match status" value="1"/>
</dbReference>
<feature type="compositionally biased region" description="Polar residues" evidence="5">
    <location>
        <begin position="332"/>
        <end position="352"/>
    </location>
</feature>
<keyword evidence="8" id="KW-1185">Reference proteome</keyword>
<dbReference type="AlphaFoldDB" id="B5YMV0"/>
<evidence type="ECO:0000256" key="3">
    <source>
        <dbReference type="ARBA" id="ARBA00023242"/>
    </source>
</evidence>
<dbReference type="InterPro" id="IPR036388">
    <property type="entry name" value="WH-like_DNA-bd_sf"/>
</dbReference>
<dbReference type="GeneID" id="7444093"/>
<evidence type="ECO:0000256" key="1">
    <source>
        <dbReference type="ARBA" id="ARBA00004123"/>
    </source>
</evidence>
<dbReference type="HOGENOM" id="CLU_706964_0_0_1"/>
<comment type="similarity">
    <text evidence="4">Belongs to the HSF family.</text>
</comment>
<dbReference type="FunFam" id="1.10.10.10:FF:000286">
    <property type="entry name" value="Heat shock transcription factor"/>
    <property type="match status" value="1"/>
</dbReference>
<feature type="region of interest" description="Disordered" evidence="5">
    <location>
        <begin position="332"/>
        <end position="353"/>
    </location>
</feature>
<name>B5YMV0_THAPS</name>